<organism evidence="3 4">
    <name type="scientific">Janthinobacterium lividum</name>
    <dbReference type="NCBI Taxonomy" id="29581"/>
    <lineage>
        <taxon>Bacteria</taxon>
        <taxon>Pseudomonadati</taxon>
        <taxon>Pseudomonadota</taxon>
        <taxon>Betaproteobacteria</taxon>
        <taxon>Burkholderiales</taxon>
        <taxon>Oxalobacteraceae</taxon>
        <taxon>Janthinobacterium</taxon>
    </lineage>
</organism>
<dbReference type="RefSeq" id="WP_071075491.1">
    <property type="nucleotide sequence ID" value="NZ_LFKP01000003.1"/>
</dbReference>
<gene>
    <name evidence="3" type="ORF">AKG95_03415</name>
</gene>
<evidence type="ECO:0000259" key="2">
    <source>
        <dbReference type="Pfam" id="PF24322"/>
    </source>
</evidence>
<dbReference type="AlphaFoldDB" id="A0A1S1UCX7"/>
<dbReference type="InterPro" id="IPR056221">
    <property type="entry name" value="Tle3_ab_dom"/>
</dbReference>
<evidence type="ECO:0000313" key="4">
    <source>
        <dbReference type="Proteomes" id="UP000179840"/>
    </source>
</evidence>
<evidence type="ECO:0000256" key="1">
    <source>
        <dbReference type="SAM" id="MobiDB-lite"/>
    </source>
</evidence>
<dbReference type="Pfam" id="PF24322">
    <property type="entry name" value="Tle3"/>
    <property type="match status" value="1"/>
</dbReference>
<name>A0A1S1UCX7_9BURK</name>
<feature type="region of interest" description="Disordered" evidence="1">
    <location>
        <begin position="574"/>
        <end position="595"/>
    </location>
</feature>
<evidence type="ECO:0000313" key="3">
    <source>
        <dbReference type="EMBL" id="OHV98305.1"/>
    </source>
</evidence>
<accession>A0A1S1UCX7</accession>
<protein>
    <recommendedName>
        <fullName evidence="2">T6SS Tle3 phospholipase effector alpha/beta domain-containing protein</fullName>
    </recommendedName>
</protein>
<dbReference type="Proteomes" id="UP000179840">
    <property type="component" value="Unassembled WGS sequence"/>
</dbReference>
<sequence length="715" mass="78809">MSDPSNGPVKPAIDPRLVMVGKICGSTNFSHSLLDCLQQVPSPGIVIFVHGVNSDGEWYHQSEEGLCKGLNTRLKRCDEHLAYPSVEGGQLWPVTYRRELTDDGFVDPDRTPNTFIADAGHHSPVIQFRWGYKASDLELQEYGASIYLNEDDYWGGGPFANGCSSLPDLWGNGLLDTLFLWIHIEHLNPLNDAMVFSAPPRPYFVLAALRLAKLVESIRKEQADVPITLVCHSQGNMIGMAAAFLGDKMADVQDAAGIKGRCVADTYVLCNPPYSILEDNSTEDWVQGQEADPDGNVGRQTCQARIETLKNFFKIVGQQADVPPPSAALAQLAANHAHGFTLDSDSSKYRCGPVSTTRGKVTLYCNPHDQVISSTAIQGMGWRGLCAAEIQAAQGKDVFTQRVFSQGYPVGKPGIYDYWSKQHNHPERGSLDFWVPHSKIADYSSQKGRLANSTGSGRAMTQVAALALIPLAKGAGVRINALPPRDWSIPVNAPALPEPFLPQAVQYGVASEDFDQLYNPRGSLRDPRRGHAAGDPYHALSDEQIGAPKGDRDSHATMLYEDHARVRLMAKRTGRTPMGEKVSEEDMPATPSEEHKRWRGAIITANLAANLDTHATDHSTIMTNGMHAEKALAYDVAVGVSHIQEKALRKLRVIADWRLLKNLDDSHSHKIFYEYFRTGKFKTMSVFDWVHSPGSTGALPDSIVNKRRNSRWKDH</sequence>
<dbReference type="InterPro" id="IPR029058">
    <property type="entry name" value="AB_hydrolase_fold"/>
</dbReference>
<comment type="caution">
    <text evidence="3">The sequence shown here is derived from an EMBL/GenBank/DDBJ whole genome shotgun (WGS) entry which is preliminary data.</text>
</comment>
<dbReference type="EMBL" id="LFKP01000003">
    <property type="protein sequence ID" value="OHV98305.1"/>
    <property type="molecule type" value="Genomic_DNA"/>
</dbReference>
<feature type="domain" description="T6SS Tle3 phospholipase effector alpha/beta" evidence="2">
    <location>
        <begin position="43"/>
        <end position="385"/>
    </location>
</feature>
<proteinExistence type="predicted"/>
<dbReference type="SUPFAM" id="SSF53474">
    <property type="entry name" value="alpha/beta-Hydrolases"/>
    <property type="match status" value="1"/>
</dbReference>
<feature type="region of interest" description="Disordered" evidence="1">
    <location>
        <begin position="519"/>
        <end position="554"/>
    </location>
</feature>
<reference evidence="3 4" key="1">
    <citation type="submission" date="2015-06" db="EMBL/GenBank/DDBJ databases">
        <title>Draft genome sequencing of a biphenyl-degrading bacterium, Janthinobacterium lividum MEG1.</title>
        <authorList>
            <person name="Shimodaira J."/>
            <person name="Hatta T."/>
        </authorList>
    </citation>
    <scope>NUCLEOTIDE SEQUENCE [LARGE SCALE GENOMIC DNA]</scope>
    <source>
        <strain evidence="3 4">MEG1</strain>
    </source>
</reference>